<keyword evidence="1" id="KW-0540">Nuclease</keyword>
<dbReference type="PANTHER" id="PTHR12302">
    <property type="entry name" value="EBNA2 BINDING PROTEIN P100"/>
    <property type="match status" value="1"/>
</dbReference>
<sequence length="156" mass="17401">MNSLVRTVLRIASLLALIGVLPAHALEVIGVADGDTITVLDRGKPVKVRLANIDAPERHQPFGERAKLSLSQLCYRQDARVDVTGTDRYGRRIARVSCAGIDANRAQVERGLAWVYVKYNQDPRLAALQDGARKERRGIWSEPGPVPPWEFRKARH</sequence>
<keyword evidence="3" id="KW-0378">Hydrolase</keyword>
<reference evidence="6 7" key="2">
    <citation type="submission" date="2021-08" db="EMBL/GenBank/DDBJ databases">
        <title>Massilia sp. R798.</title>
        <authorList>
            <person name="Baek J.H."/>
            <person name="Jung H.S."/>
            <person name="Kim K.R."/>
            <person name="Jeon C.O."/>
        </authorList>
    </citation>
    <scope>NUCLEOTIDE SEQUENCE [LARGE SCALE GENOMIC DNA]</scope>
    <source>
        <strain evidence="6 7">R798</strain>
    </source>
</reference>
<dbReference type="SMART" id="SM00318">
    <property type="entry name" value="SNc"/>
    <property type="match status" value="1"/>
</dbReference>
<evidence type="ECO:0000256" key="4">
    <source>
        <dbReference type="SAM" id="SignalP"/>
    </source>
</evidence>
<protein>
    <submittedName>
        <fullName evidence="6">Thermonuclease family protein</fullName>
    </submittedName>
</protein>
<comment type="caution">
    <text evidence="6">The sequence shown here is derived from an EMBL/GenBank/DDBJ whole genome shotgun (WGS) entry which is preliminary data.</text>
</comment>
<evidence type="ECO:0000313" key="6">
    <source>
        <dbReference type="EMBL" id="MBZ2207182.1"/>
    </source>
</evidence>
<feature type="chain" id="PRO_5047016788" evidence="4">
    <location>
        <begin position="26"/>
        <end position="156"/>
    </location>
</feature>
<dbReference type="InterPro" id="IPR016071">
    <property type="entry name" value="Staphylococal_nuclease_OB-fold"/>
</dbReference>
<name>A0ABS7SNB9_9BURK</name>
<evidence type="ECO:0000256" key="1">
    <source>
        <dbReference type="ARBA" id="ARBA00022722"/>
    </source>
</evidence>
<dbReference type="Pfam" id="PF00565">
    <property type="entry name" value="SNase"/>
    <property type="match status" value="1"/>
</dbReference>
<keyword evidence="7" id="KW-1185">Reference proteome</keyword>
<dbReference type="Gene3D" id="2.40.50.90">
    <property type="match status" value="1"/>
</dbReference>
<evidence type="ECO:0000256" key="2">
    <source>
        <dbReference type="ARBA" id="ARBA00022759"/>
    </source>
</evidence>
<dbReference type="RefSeq" id="WP_223467682.1">
    <property type="nucleotide sequence ID" value="NZ_JAFBIL020000003.1"/>
</dbReference>
<dbReference type="InterPro" id="IPR035437">
    <property type="entry name" value="SNase_OB-fold_sf"/>
</dbReference>
<evidence type="ECO:0000259" key="5">
    <source>
        <dbReference type="PROSITE" id="PS50830"/>
    </source>
</evidence>
<proteinExistence type="predicted"/>
<dbReference type="EMBL" id="JAFBIL020000003">
    <property type="protein sequence ID" value="MBZ2207182.1"/>
    <property type="molecule type" value="Genomic_DNA"/>
</dbReference>
<evidence type="ECO:0000256" key="3">
    <source>
        <dbReference type="ARBA" id="ARBA00022801"/>
    </source>
</evidence>
<dbReference type="PROSITE" id="PS01123">
    <property type="entry name" value="TNASE_1"/>
    <property type="match status" value="1"/>
</dbReference>
<dbReference type="PROSITE" id="PS50830">
    <property type="entry name" value="TNASE_3"/>
    <property type="match status" value="1"/>
</dbReference>
<reference evidence="6 7" key="1">
    <citation type="submission" date="2021-01" db="EMBL/GenBank/DDBJ databases">
        <authorList>
            <person name="Ruan W."/>
            <person name="Khan S.A."/>
            <person name="Jeon C.O."/>
        </authorList>
    </citation>
    <scope>NUCLEOTIDE SEQUENCE [LARGE SCALE GENOMIC DNA]</scope>
    <source>
        <strain evidence="6 7">R798</strain>
    </source>
</reference>
<dbReference type="PANTHER" id="PTHR12302:SF3">
    <property type="entry name" value="SERINE_THREONINE-PROTEIN KINASE 31"/>
    <property type="match status" value="1"/>
</dbReference>
<dbReference type="Proteomes" id="UP000809349">
    <property type="component" value="Unassembled WGS sequence"/>
</dbReference>
<gene>
    <name evidence="6" type="ORF">I4X03_007900</name>
</gene>
<feature type="domain" description="TNase-like" evidence="5">
    <location>
        <begin position="28"/>
        <end position="142"/>
    </location>
</feature>
<keyword evidence="4" id="KW-0732">Signal</keyword>
<evidence type="ECO:0000313" key="7">
    <source>
        <dbReference type="Proteomes" id="UP000809349"/>
    </source>
</evidence>
<dbReference type="InterPro" id="IPR002071">
    <property type="entry name" value="Thermonucl_AS"/>
</dbReference>
<feature type="signal peptide" evidence="4">
    <location>
        <begin position="1"/>
        <end position="25"/>
    </location>
</feature>
<keyword evidence="2" id="KW-0255">Endonuclease</keyword>
<dbReference type="SUPFAM" id="SSF50199">
    <property type="entry name" value="Staphylococcal nuclease"/>
    <property type="match status" value="1"/>
</dbReference>
<organism evidence="6 7">
    <name type="scientific">Massilia soli</name>
    <dbReference type="NCBI Taxonomy" id="2792854"/>
    <lineage>
        <taxon>Bacteria</taxon>
        <taxon>Pseudomonadati</taxon>
        <taxon>Pseudomonadota</taxon>
        <taxon>Betaproteobacteria</taxon>
        <taxon>Burkholderiales</taxon>
        <taxon>Oxalobacteraceae</taxon>
        <taxon>Telluria group</taxon>
        <taxon>Massilia</taxon>
    </lineage>
</organism>
<accession>A0ABS7SNB9</accession>